<dbReference type="FunFam" id="1.20.120.1790:FF:000001">
    <property type="entry name" value="roquin-1 isoform X1"/>
    <property type="match status" value="1"/>
</dbReference>
<dbReference type="EnsemblMetazoa" id="AALB005948-RA">
    <property type="protein sequence ID" value="AALB005948-PA"/>
    <property type="gene ID" value="AALB005948"/>
</dbReference>
<dbReference type="GO" id="GO:0000932">
    <property type="term" value="C:P-body"/>
    <property type="evidence" value="ECO:0007669"/>
    <property type="project" value="UniProtKB-SubCell"/>
</dbReference>
<comment type="subcellular location">
    <subcellularLocation>
        <location evidence="2">Cytoplasm</location>
        <location evidence="2">P-body</location>
    </subcellularLocation>
</comment>
<dbReference type="PROSITE" id="PS00518">
    <property type="entry name" value="ZF_RING_1"/>
    <property type="match status" value="1"/>
</dbReference>
<feature type="compositionally biased region" description="Pro residues" evidence="8">
    <location>
        <begin position="653"/>
        <end position="664"/>
    </location>
</feature>
<dbReference type="InterPro" id="IPR001841">
    <property type="entry name" value="Znf_RING"/>
</dbReference>
<dbReference type="GO" id="GO:0061630">
    <property type="term" value="F:ubiquitin protein ligase activity"/>
    <property type="evidence" value="ECO:0007669"/>
    <property type="project" value="UniProtKB-EC"/>
</dbReference>
<dbReference type="GO" id="GO:0003729">
    <property type="term" value="F:mRNA binding"/>
    <property type="evidence" value="ECO:0007669"/>
    <property type="project" value="TreeGrafter"/>
</dbReference>
<dbReference type="GO" id="GO:0035613">
    <property type="term" value="F:RNA stem-loop binding"/>
    <property type="evidence" value="ECO:0007669"/>
    <property type="project" value="TreeGrafter"/>
</dbReference>
<dbReference type="Pfam" id="PF00642">
    <property type="entry name" value="zf-CCCH"/>
    <property type="match status" value="1"/>
</dbReference>
<evidence type="ECO:0000256" key="5">
    <source>
        <dbReference type="ARBA" id="ARBA00022723"/>
    </source>
</evidence>
<accession>A0A182FHF4</accession>
<evidence type="ECO:0000313" key="10">
    <source>
        <dbReference type="Proteomes" id="UP000069272"/>
    </source>
</evidence>
<dbReference type="SMART" id="SM00184">
    <property type="entry name" value="RING"/>
    <property type="match status" value="1"/>
</dbReference>
<keyword evidence="6" id="KW-0863">Zinc-finger</keyword>
<dbReference type="Pfam" id="PF21206">
    <property type="entry name" value="Roquin_1_2-like_ROQ"/>
    <property type="match status" value="1"/>
</dbReference>
<evidence type="ECO:0000313" key="9">
    <source>
        <dbReference type="EnsemblMetazoa" id="AALB005948-PA"/>
    </source>
</evidence>
<dbReference type="Gene3D" id="1.20.120.1790">
    <property type="match status" value="1"/>
</dbReference>
<feature type="region of interest" description="Disordered" evidence="8">
    <location>
        <begin position="515"/>
        <end position="834"/>
    </location>
</feature>
<dbReference type="GO" id="GO:0000209">
    <property type="term" value="P:protein polyubiquitination"/>
    <property type="evidence" value="ECO:0007669"/>
    <property type="project" value="TreeGrafter"/>
</dbReference>
<dbReference type="GO" id="GO:0000288">
    <property type="term" value="P:nuclear-transcribed mRNA catabolic process, deadenylation-dependent decay"/>
    <property type="evidence" value="ECO:0007669"/>
    <property type="project" value="TreeGrafter"/>
</dbReference>
<dbReference type="SUPFAM" id="SSF90229">
    <property type="entry name" value="CCCH zinc finger"/>
    <property type="match status" value="1"/>
</dbReference>
<keyword evidence="5" id="KW-0479">Metal-binding</keyword>
<dbReference type="InterPro" id="IPR000571">
    <property type="entry name" value="Znf_CCCH"/>
</dbReference>
<dbReference type="FunFam" id="3.30.40.10:FF:000047">
    <property type="entry name" value="Roquin-2 isoform 1"/>
    <property type="match status" value="1"/>
</dbReference>
<feature type="compositionally biased region" description="Polar residues" evidence="8">
    <location>
        <begin position="906"/>
        <end position="921"/>
    </location>
</feature>
<dbReference type="Pfam" id="PF18386">
    <property type="entry name" value="ROQ_II"/>
    <property type="match status" value="1"/>
</dbReference>
<feature type="compositionally biased region" description="Basic residues" evidence="8">
    <location>
        <begin position="797"/>
        <end position="816"/>
    </location>
</feature>
<evidence type="ECO:0000256" key="2">
    <source>
        <dbReference type="ARBA" id="ARBA00004201"/>
    </source>
</evidence>
<feature type="compositionally biased region" description="Low complexity" evidence="8">
    <location>
        <begin position="1223"/>
        <end position="1262"/>
    </location>
</feature>
<feature type="region of interest" description="Disordered" evidence="8">
    <location>
        <begin position="1200"/>
        <end position="1314"/>
    </location>
</feature>
<evidence type="ECO:0000256" key="8">
    <source>
        <dbReference type="SAM" id="MobiDB-lite"/>
    </source>
</evidence>
<feature type="compositionally biased region" description="Polar residues" evidence="8">
    <location>
        <begin position="595"/>
        <end position="609"/>
    </location>
</feature>
<feature type="compositionally biased region" description="Gly residues" evidence="8">
    <location>
        <begin position="611"/>
        <end position="643"/>
    </location>
</feature>
<dbReference type="Pfam" id="PF14634">
    <property type="entry name" value="zf-RING_5"/>
    <property type="match status" value="1"/>
</dbReference>
<dbReference type="GO" id="GO:0008270">
    <property type="term" value="F:zinc ion binding"/>
    <property type="evidence" value="ECO:0007669"/>
    <property type="project" value="UniProtKB-KW"/>
</dbReference>
<evidence type="ECO:0000256" key="7">
    <source>
        <dbReference type="ARBA" id="ARBA00022833"/>
    </source>
</evidence>
<dbReference type="CDD" id="cd16638">
    <property type="entry name" value="mRING-HC-C3HC3D_Roquin"/>
    <property type="match status" value="1"/>
</dbReference>
<reference evidence="9" key="2">
    <citation type="submission" date="2022-08" db="UniProtKB">
        <authorList>
            <consortium name="EnsemblMetazoa"/>
        </authorList>
    </citation>
    <scope>IDENTIFICATION</scope>
    <source>
        <strain evidence="9">STECLA/ALBI9_A</strain>
    </source>
</reference>
<dbReference type="VEuPathDB" id="VectorBase:AALB20_026272"/>
<feature type="compositionally biased region" description="Polar residues" evidence="8">
    <location>
        <begin position="873"/>
        <end position="887"/>
    </location>
</feature>
<keyword evidence="7" id="KW-0862">Zinc</keyword>
<dbReference type="GO" id="GO:0010494">
    <property type="term" value="C:cytoplasmic stress granule"/>
    <property type="evidence" value="ECO:0007669"/>
    <property type="project" value="TreeGrafter"/>
</dbReference>
<dbReference type="STRING" id="7167.A0A182FHF4"/>
<dbReference type="PANTHER" id="PTHR13139:SF54">
    <property type="entry name" value="RING-TYPE E3 UBIQUITIN TRANSFERASE"/>
    <property type="match status" value="1"/>
</dbReference>
<dbReference type="InterPro" id="IPR041523">
    <property type="entry name" value="ROQ_II"/>
</dbReference>
<dbReference type="GO" id="GO:0006511">
    <property type="term" value="P:ubiquitin-dependent protein catabolic process"/>
    <property type="evidence" value="ECO:0007669"/>
    <property type="project" value="TreeGrafter"/>
</dbReference>
<dbReference type="PROSITE" id="PS50103">
    <property type="entry name" value="ZF_C3H1"/>
    <property type="match status" value="1"/>
</dbReference>
<feature type="region of interest" description="Disordered" evidence="8">
    <location>
        <begin position="1407"/>
        <end position="1434"/>
    </location>
</feature>
<protein>
    <recommendedName>
        <fullName evidence="3">RING-type E3 ubiquitin transferase</fullName>
        <ecNumber evidence="3">2.3.2.27</ecNumber>
    </recommendedName>
</protein>
<dbReference type="InterPro" id="IPR036855">
    <property type="entry name" value="Znf_CCCH_sf"/>
</dbReference>
<dbReference type="Gene3D" id="3.30.40.10">
    <property type="entry name" value="Zinc/RING finger domain, C3HC4 (zinc finger)"/>
    <property type="match status" value="1"/>
</dbReference>
<evidence type="ECO:0000256" key="6">
    <source>
        <dbReference type="ARBA" id="ARBA00022771"/>
    </source>
</evidence>
<dbReference type="Proteomes" id="UP000069272">
    <property type="component" value="Chromosome 3L"/>
</dbReference>
<dbReference type="PANTHER" id="PTHR13139">
    <property type="entry name" value="RING FINGER AND CCCH-TYPE ZINC FINGER DOMAIN-CONTAINING PROTEIN"/>
    <property type="match status" value="1"/>
</dbReference>
<name>A0A182FHF4_ANOAL</name>
<feature type="region of interest" description="Disordered" evidence="8">
    <location>
        <begin position="846"/>
        <end position="1086"/>
    </location>
</feature>
<dbReference type="SMART" id="SM00356">
    <property type="entry name" value="ZnF_C3H1"/>
    <property type="match status" value="1"/>
</dbReference>
<evidence type="ECO:0000256" key="1">
    <source>
        <dbReference type="ARBA" id="ARBA00000900"/>
    </source>
</evidence>
<feature type="compositionally biased region" description="Gly residues" evidence="8">
    <location>
        <begin position="695"/>
        <end position="708"/>
    </location>
</feature>
<dbReference type="PROSITE" id="PS50089">
    <property type="entry name" value="ZF_RING_2"/>
    <property type="match status" value="1"/>
</dbReference>
<comment type="catalytic activity">
    <reaction evidence="1">
        <text>S-ubiquitinyl-[E2 ubiquitin-conjugating enzyme]-L-cysteine + [acceptor protein]-L-lysine = [E2 ubiquitin-conjugating enzyme]-L-cysteine + N(6)-ubiquitinyl-[acceptor protein]-L-lysine.</text>
        <dbReference type="EC" id="2.3.2.27"/>
    </reaction>
</comment>
<dbReference type="SUPFAM" id="SSF57850">
    <property type="entry name" value="RING/U-box"/>
    <property type="match status" value="1"/>
</dbReference>
<dbReference type="EC" id="2.3.2.27" evidence="3"/>
<dbReference type="InterPro" id="IPR013083">
    <property type="entry name" value="Znf_RING/FYVE/PHD"/>
</dbReference>
<dbReference type="InterPro" id="IPR017907">
    <property type="entry name" value="Znf_RING_CS"/>
</dbReference>
<evidence type="ECO:0000256" key="3">
    <source>
        <dbReference type="ARBA" id="ARBA00012483"/>
    </source>
</evidence>
<feature type="compositionally biased region" description="Low complexity" evidence="8">
    <location>
        <begin position="1202"/>
        <end position="1211"/>
    </location>
</feature>
<feature type="compositionally biased region" description="Basic residues" evidence="8">
    <location>
        <begin position="1263"/>
        <end position="1273"/>
    </location>
</feature>
<proteinExistence type="predicted"/>
<dbReference type="InterPro" id="IPR048575">
    <property type="entry name" value="Roquin_1_2-like_ROQ"/>
</dbReference>
<reference evidence="9 10" key="1">
    <citation type="journal article" date="2017" name="G3 (Bethesda)">
        <title>The Physical Genome Mapping of Anopheles albimanus Corrected Scaffold Misassemblies and Identified Interarm Rearrangements in Genus Anopheles.</title>
        <authorList>
            <person name="Artemov G.N."/>
            <person name="Peery A.N."/>
            <person name="Jiang X."/>
            <person name="Tu Z."/>
            <person name="Stegniy V.N."/>
            <person name="Sharakhova M.V."/>
            <person name="Sharakhov I.V."/>
        </authorList>
    </citation>
    <scope>NUCLEOTIDE SEQUENCE [LARGE SCALE GENOMIC DNA]</scope>
    <source>
        <strain evidence="9 10">ALBI9_A</strain>
    </source>
</reference>
<dbReference type="Gene3D" id="4.10.1000.10">
    <property type="entry name" value="Zinc finger, CCCH-type"/>
    <property type="match status" value="1"/>
</dbReference>
<feature type="compositionally biased region" description="Low complexity" evidence="8">
    <location>
        <begin position="1056"/>
        <end position="1066"/>
    </location>
</feature>
<dbReference type="VEuPathDB" id="VectorBase:AALB005948"/>
<sequence length="1700" mass="176988">MPIQAPQWTEFLSCPVCCNEFAANSRPPISLGCGHTICRTCLATLHHRQCPFDQTVISTDLDYLPINNALLQLVSNPVIPSSTSSPPYGGSRGGGGGALALYLKPCPVSIGTGGGAVGGAGVGSGNSGGTTTAAAISGSGGGGGSLLSRQMQRKLVILVNCQLIEDEGRARSLRAARSLGERTVMELILHHQNPQQLSTNLWAAVRARGCQFLGPAMQEEVLKLVLLALEDGSALSRKVLVMFVVQRLEPHFSQASKTSIGHVVQLLYRASCFKVSKREGDSSLMQLKEEFRTYEALRREHDAQIVQIATEAGLRIAPDQWSSLLYGDTAHKSHMQSINDKLQTPQSFVQSVQELIIALQRTGDPANLSGLRNHLKHLAGIDWNAENHIPSWAECAAALQAVKRVVAGLVEFVQHHGNRKLQEAGHLAHNRNYKISLCRDLNNRGTCPRGPNCTFAHSEEELEKYRTKLRKNHAPIALRPPMSNGKDHAIGSSNVARTRAAGFAGEGFLGEGSASGAGGGIHASSSSSHGHHSSGEEASPVRYPKGSVVGGNAGGVHHHRMMDKSPIGSHTSGGSTGTNGGSSHMSSHSYGGINSAVQGGSPNQASTVNGGRNGGGAGEGGSVPYGVGGSHQQHGGGAGGNAGGMNYHLNRPPHAPPVGGPAGPPVAGHHHHHHHQHHNASQSMRYRPPPHMSTGGSGAPGGYLGGNGPAPPPPHPGMLHHGGSSGSNGGNNNHHLQPSTGGYPPPHLPSSLDQHGHGPPLPPPLPPSSGSMHHPPYHGGGQNMPQQHGAGGEYLDHHHHTHHHQQQHHHSQHHHLAGGLHGNHQQHRRSAGGAAGAYAWEPGNLASPGAMSSPGGPLPPSAHHLQLGAGDKTVNSPSGHSQQQSNFPLLVSPPSSPYVGRDKNGHSSGTGLPPSGQQQHSGGVAASSAPQHGIPGIASKYGVAANGTSSSGTGPMMHHQNQHNFHHKLPPQLPSRTDYKDKHHGNRMASAQPLTNSSIATPHGLGPPPHFNDGRNVGRGGSQGPHYLDAVPSANGSNQTGRNGVMAGPGSQHSNGSAGASGASGSFHHLPPPYQRGGGVGPPVNDAGGYGFPKMLFETPPVVKKPSFTQQIINQQLSHLELTNPNAPGSAGKPDMFIRSDSLLADDDALLMAEQDFNSSTQYGPISRMNPIGTERIDLGLTPRGPRNLNDWWSSTLHAEQSSTDSSSASSPFYHGSGGPPTSAQQQLQSQNHHKQQPQQHQLPLQSQAQTAAPPTQPPTTANHHHHQHHHLQHLPGQPYHGAQQQPTMVGGKLVPGVGAGGIPSPEQNNNSLDFDLRSVDKKELEYGDATIIGTGTHVDCCDPIAAVDGLTGPIVVTSSGDCGGSTGFLLQSMPRGRPFASPHSYVTGTGVETGLGDQLAASQTTTRASELDMKSGIKSPAGGIVGEVSPTVPTPATMWMDSVLDLGEKDGAKSSTAGSKSAGNAATFPKLQPMTMLETFMDKKRYNTSSPSSGVSVLQPDGDKRCNGDGGEIGRLHEMLLSTSQPASPATSGDHHRTNDEQHKKSAFQELTDLRSQPRTNQTSVSVMLTSVQSASSSSPTLNSCPSVDEVSASMWSNLIDLTSLKPSLPTSGSSSSLGLVDALADSVTGAVAGAGSSCNTSTNSASSIMLLGGAGGSSSNASTNALGCEDSYEAGIADGMRELELRLETELQLDENGI</sequence>
<dbReference type="GO" id="GO:0003725">
    <property type="term" value="F:double-stranded RNA binding"/>
    <property type="evidence" value="ECO:0007669"/>
    <property type="project" value="TreeGrafter"/>
</dbReference>
<dbReference type="InterPro" id="IPR052249">
    <property type="entry name" value="Roquin_domain"/>
</dbReference>
<feature type="compositionally biased region" description="Basic residues" evidence="8">
    <location>
        <begin position="668"/>
        <end position="678"/>
    </location>
</feature>
<keyword evidence="10" id="KW-1185">Reference proteome</keyword>
<keyword evidence="4" id="KW-0808">Transferase</keyword>
<feature type="compositionally biased region" description="Basic residues" evidence="8">
    <location>
        <begin position="960"/>
        <end position="969"/>
    </location>
</feature>
<organism evidence="9 10">
    <name type="scientific">Anopheles albimanus</name>
    <name type="common">New world malaria mosquito</name>
    <dbReference type="NCBI Taxonomy" id="7167"/>
    <lineage>
        <taxon>Eukaryota</taxon>
        <taxon>Metazoa</taxon>
        <taxon>Ecdysozoa</taxon>
        <taxon>Arthropoda</taxon>
        <taxon>Hexapoda</taxon>
        <taxon>Insecta</taxon>
        <taxon>Pterygota</taxon>
        <taxon>Neoptera</taxon>
        <taxon>Endopterygota</taxon>
        <taxon>Diptera</taxon>
        <taxon>Nematocera</taxon>
        <taxon>Culicoidea</taxon>
        <taxon>Culicidae</taxon>
        <taxon>Anophelinae</taxon>
        <taxon>Anopheles</taxon>
    </lineage>
</organism>
<feature type="compositionally biased region" description="Low complexity" evidence="8">
    <location>
        <begin position="581"/>
        <end position="592"/>
    </location>
</feature>
<evidence type="ECO:0000256" key="4">
    <source>
        <dbReference type="ARBA" id="ARBA00022679"/>
    </source>
</evidence>